<evidence type="ECO:0000313" key="4">
    <source>
        <dbReference type="Proteomes" id="UP000501812"/>
    </source>
</evidence>
<feature type="transmembrane region" description="Helical" evidence="1">
    <location>
        <begin position="261"/>
        <end position="282"/>
    </location>
</feature>
<accession>A0A858RES1</accession>
<proteinExistence type="predicted"/>
<dbReference type="EMBL" id="CP051774">
    <property type="protein sequence ID" value="QJE95048.1"/>
    <property type="molecule type" value="Genomic_DNA"/>
</dbReference>
<name>A0A858RES1_9BACT</name>
<dbReference type="KEGG" id="luo:HHL09_04425"/>
<feature type="chain" id="PRO_5032814842" description="TPM domain-containing protein" evidence="2">
    <location>
        <begin position="23"/>
        <end position="333"/>
    </location>
</feature>
<dbReference type="Proteomes" id="UP000501812">
    <property type="component" value="Chromosome"/>
</dbReference>
<evidence type="ECO:0000256" key="1">
    <source>
        <dbReference type="SAM" id="Phobius"/>
    </source>
</evidence>
<evidence type="ECO:0000256" key="2">
    <source>
        <dbReference type="SAM" id="SignalP"/>
    </source>
</evidence>
<keyword evidence="1" id="KW-0472">Membrane</keyword>
<dbReference type="RefSeq" id="WP_169453269.1">
    <property type="nucleotide sequence ID" value="NZ_CP051774.1"/>
</dbReference>
<dbReference type="AlphaFoldDB" id="A0A858RES1"/>
<keyword evidence="1" id="KW-1133">Transmembrane helix</keyword>
<protein>
    <recommendedName>
        <fullName evidence="5">TPM domain-containing protein</fullName>
    </recommendedName>
</protein>
<evidence type="ECO:0008006" key="5">
    <source>
        <dbReference type="Google" id="ProtNLM"/>
    </source>
</evidence>
<sequence length="333" mass="36425">MKFAVWMLSAGLALGAAGPALPSWEPDDLKALKKGELVPGLLLLTEDLPEEPVPAVPPPTAEEIAQAAKPSPEVAEKYLEDYFGARPEYFLVDPQGLLSAKDFKDREKFLKYHSGDSEIDLFVYLFDGHQEIPSEVREEEIVERHFSEGKPAVVVYYYLGAPERSDIYVSPLISDAVSAAEQRRALVSSVEEAMEKPDKVAQFEAFCVQLAIRIYWMERAAGLVRDTPSLPVLRPTVQASAEPEVKHSKMALKVHEIAAQWGAPAGIMALAISAVIGGVWFARRNLKYRLPVFDVPPRLGGAHAAGIGAVISFGSTTQSPSSQRNEVPDYLGL</sequence>
<keyword evidence="4" id="KW-1185">Reference proteome</keyword>
<evidence type="ECO:0000313" key="3">
    <source>
        <dbReference type="EMBL" id="QJE95048.1"/>
    </source>
</evidence>
<gene>
    <name evidence="3" type="ORF">HHL09_04425</name>
</gene>
<keyword evidence="2" id="KW-0732">Signal</keyword>
<keyword evidence="1" id="KW-0812">Transmembrane</keyword>
<reference evidence="3 4" key="1">
    <citation type="submission" date="2020-04" db="EMBL/GenBank/DDBJ databases">
        <title>Luteolibacter sp. G-1-1-1 isolated from soil.</title>
        <authorList>
            <person name="Dahal R.H."/>
        </authorList>
    </citation>
    <scope>NUCLEOTIDE SEQUENCE [LARGE SCALE GENOMIC DNA]</scope>
    <source>
        <strain evidence="3 4">G-1-1-1</strain>
    </source>
</reference>
<feature type="signal peptide" evidence="2">
    <location>
        <begin position="1"/>
        <end position="22"/>
    </location>
</feature>
<organism evidence="3 4">
    <name type="scientific">Luteolibacter luteus</name>
    <dbReference type="NCBI Taxonomy" id="2728835"/>
    <lineage>
        <taxon>Bacteria</taxon>
        <taxon>Pseudomonadati</taxon>
        <taxon>Verrucomicrobiota</taxon>
        <taxon>Verrucomicrobiia</taxon>
        <taxon>Verrucomicrobiales</taxon>
        <taxon>Verrucomicrobiaceae</taxon>
        <taxon>Luteolibacter</taxon>
    </lineage>
</organism>